<dbReference type="GeneID" id="25013346"/>
<evidence type="ECO:0000256" key="1">
    <source>
        <dbReference type="ARBA" id="ARBA00005990"/>
    </source>
</evidence>
<dbReference type="Gene3D" id="3.40.50.360">
    <property type="match status" value="1"/>
</dbReference>
<comment type="similarity">
    <text evidence="1">Belongs to the SsuE family.</text>
</comment>
<dbReference type="InterPro" id="IPR051814">
    <property type="entry name" value="NAD(P)H-dep_FMN_reductase"/>
</dbReference>
<dbReference type="AlphaFoldDB" id="A0A222J195"/>
<keyword evidence="4" id="KW-0560">Oxidoreductase</keyword>
<evidence type="ECO:0000256" key="2">
    <source>
        <dbReference type="ARBA" id="ARBA00022630"/>
    </source>
</evidence>
<gene>
    <name evidence="6" type="primary">msuE</name>
    <name evidence="6" type="ORF">GHK53_18120</name>
</gene>
<keyword evidence="3" id="KW-0288">FMN</keyword>
<name>A0A222J195_RHIML</name>
<dbReference type="GO" id="GO:0016491">
    <property type="term" value="F:oxidoreductase activity"/>
    <property type="evidence" value="ECO:0007669"/>
    <property type="project" value="UniProtKB-KW"/>
</dbReference>
<dbReference type="Proteomes" id="UP000429484">
    <property type="component" value="Unassembled WGS sequence"/>
</dbReference>
<dbReference type="PANTHER" id="PTHR43408:SF2">
    <property type="entry name" value="FMN REDUCTASE (NADPH)"/>
    <property type="match status" value="1"/>
</dbReference>
<sequence length="185" mass="19620">MPQTRVVGISGNITRPSRTRAFVDHIVHRLAVDAGASAQTFDIEDFGASLLPARRLDELAPEARYVVGQILAADILVVASPTFKGSYTGLFKHVFDLLDPSSLRGKPVILAATGGGERHSLMVEHQLRPLFGFFEALAMPTAIYASDKDFADGALASEAIHARVGRAVGEATQALARAARASLAA</sequence>
<dbReference type="EMBL" id="WISR01000154">
    <property type="protein sequence ID" value="MQW34663.1"/>
    <property type="molecule type" value="Genomic_DNA"/>
</dbReference>
<protein>
    <submittedName>
        <fullName evidence="6">FMN reductase</fullName>
    </submittedName>
</protein>
<reference evidence="6 7" key="1">
    <citation type="journal article" date="2013" name="Genome Biol.">
        <title>Comparative genomics of the core and accessory genomes of 48 Sinorhizobium strains comprising five genospecies.</title>
        <authorList>
            <person name="Sugawara M."/>
            <person name="Epstein B."/>
            <person name="Badgley B.D."/>
            <person name="Unno T."/>
            <person name="Xu L."/>
            <person name="Reese J."/>
            <person name="Gyaneshwar P."/>
            <person name="Denny R."/>
            <person name="Mudge J."/>
            <person name="Bharti A.K."/>
            <person name="Farmer A.D."/>
            <person name="May G.D."/>
            <person name="Woodward J.E."/>
            <person name="Medigue C."/>
            <person name="Vallenet D."/>
            <person name="Lajus A."/>
            <person name="Rouy Z."/>
            <person name="Martinez-Vaz B."/>
            <person name="Tiffin P."/>
            <person name="Young N.D."/>
            <person name="Sadowsky M.J."/>
        </authorList>
    </citation>
    <scope>NUCLEOTIDE SEQUENCE [LARGE SCALE GENOMIC DNA]</scope>
    <source>
        <strain evidence="6 7">N6B1</strain>
    </source>
</reference>
<dbReference type="InterPro" id="IPR029039">
    <property type="entry name" value="Flavoprotein-like_sf"/>
</dbReference>
<dbReference type="OMA" id="YAMRPLF"/>
<evidence type="ECO:0000313" key="6">
    <source>
        <dbReference type="EMBL" id="MQW34663.1"/>
    </source>
</evidence>
<dbReference type="KEGG" id="smer:DU99_26140"/>
<feature type="domain" description="NADPH-dependent FMN reductase-like" evidence="5">
    <location>
        <begin position="4"/>
        <end position="149"/>
    </location>
</feature>
<comment type="caution">
    <text evidence="6">The sequence shown here is derived from an EMBL/GenBank/DDBJ whole genome shotgun (WGS) entry which is preliminary data.</text>
</comment>
<accession>A0A222J195</accession>
<evidence type="ECO:0000313" key="7">
    <source>
        <dbReference type="Proteomes" id="UP000429484"/>
    </source>
</evidence>
<proteinExistence type="inferred from homology"/>
<dbReference type="Pfam" id="PF03358">
    <property type="entry name" value="FMN_red"/>
    <property type="match status" value="1"/>
</dbReference>
<organism evidence="6 7">
    <name type="scientific">Rhizobium meliloti</name>
    <name type="common">Ensifer meliloti</name>
    <name type="synonym">Sinorhizobium meliloti</name>
    <dbReference type="NCBI Taxonomy" id="382"/>
    <lineage>
        <taxon>Bacteria</taxon>
        <taxon>Pseudomonadati</taxon>
        <taxon>Pseudomonadota</taxon>
        <taxon>Alphaproteobacteria</taxon>
        <taxon>Hyphomicrobiales</taxon>
        <taxon>Rhizobiaceae</taxon>
        <taxon>Sinorhizobium/Ensifer group</taxon>
        <taxon>Sinorhizobium</taxon>
    </lineage>
</organism>
<evidence type="ECO:0000256" key="4">
    <source>
        <dbReference type="ARBA" id="ARBA00023002"/>
    </source>
</evidence>
<evidence type="ECO:0000256" key="3">
    <source>
        <dbReference type="ARBA" id="ARBA00022643"/>
    </source>
</evidence>
<evidence type="ECO:0000259" key="5">
    <source>
        <dbReference type="Pfam" id="PF03358"/>
    </source>
</evidence>
<dbReference type="RefSeq" id="WP_003529492.1">
    <property type="nucleotide sequence ID" value="NZ_BJNJ01000002.1"/>
</dbReference>
<dbReference type="SUPFAM" id="SSF52218">
    <property type="entry name" value="Flavoproteins"/>
    <property type="match status" value="1"/>
</dbReference>
<dbReference type="PANTHER" id="PTHR43408">
    <property type="entry name" value="FMN REDUCTASE (NADPH)"/>
    <property type="match status" value="1"/>
</dbReference>
<dbReference type="InterPro" id="IPR019912">
    <property type="entry name" value="FMN_Rdtase_MsuE-like"/>
</dbReference>
<dbReference type="NCBIfam" id="TIGR03566">
    <property type="entry name" value="FMN_reduc_MsuE"/>
    <property type="match status" value="1"/>
</dbReference>
<dbReference type="InterPro" id="IPR005025">
    <property type="entry name" value="FMN_Rdtase-like_dom"/>
</dbReference>
<keyword evidence="2" id="KW-0285">Flavoprotein</keyword>